<comment type="caution">
    <text evidence="2">The sequence shown here is derived from an EMBL/GenBank/DDBJ whole genome shotgun (WGS) entry which is preliminary data.</text>
</comment>
<evidence type="ECO:0000256" key="1">
    <source>
        <dbReference type="SAM" id="MobiDB-lite"/>
    </source>
</evidence>
<feature type="region of interest" description="Disordered" evidence="1">
    <location>
        <begin position="1"/>
        <end position="45"/>
    </location>
</feature>
<feature type="region of interest" description="Disordered" evidence="1">
    <location>
        <begin position="67"/>
        <end position="96"/>
    </location>
</feature>
<name>A0A4Z2IS96_9TELE</name>
<evidence type="ECO:0000313" key="3">
    <source>
        <dbReference type="Proteomes" id="UP000314294"/>
    </source>
</evidence>
<reference evidence="2 3" key="1">
    <citation type="submission" date="2019-03" db="EMBL/GenBank/DDBJ databases">
        <title>First draft genome of Liparis tanakae, snailfish: a comprehensive survey of snailfish specific genes.</title>
        <authorList>
            <person name="Kim W."/>
            <person name="Song I."/>
            <person name="Jeong J.-H."/>
            <person name="Kim D."/>
            <person name="Kim S."/>
            <person name="Ryu S."/>
            <person name="Song J.Y."/>
            <person name="Lee S.K."/>
        </authorList>
    </citation>
    <scope>NUCLEOTIDE SEQUENCE [LARGE SCALE GENOMIC DNA]</scope>
    <source>
        <tissue evidence="2">Muscle</tissue>
    </source>
</reference>
<gene>
    <name evidence="2" type="ORF">EYF80_009408</name>
</gene>
<feature type="compositionally biased region" description="Basic residues" evidence="1">
    <location>
        <begin position="1"/>
        <end position="10"/>
    </location>
</feature>
<organism evidence="2 3">
    <name type="scientific">Liparis tanakae</name>
    <name type="common">Tanaka's snailfish</name>
    <dbReference type="NCBI Taxonomy" id="230148"/>
    <lineage>
        <taxon>Eukaryota</taxon>
        <taxon>Metazoa</taxon>
        <taxon>Chordata</taxon>
        <taxon>Craniata</taxon>
        <taxon>Vertebrata</taxon>
        <taxon>Euteleostomi</taxon>
        <taxon>Actinopterygii</taxon>
        <taxon>Neopterygii</taxon>
        <taxon>Teleostei</taxon>
        <taxon>Neoteleostei</taxon>
        <taxon>Acanthomorphata</taxon>
        <taxon>Eupercaria</taxon>
        <taxon>Perciformes</taxon>
        <taxon>Cottioidei</taxon>
        <taxon>Cottales</taxon>
        <taxon>Liparidae</taxon>
        <taxon>Liparis</taxon>
    </lineage>
</organism>
<proteinExistence type="predicted"/>
<dbReference type="EMBL" id="SRLO01000055">
    <property type="protein sequence ID" value="TNN80384.1"/>
    <property type="molecule type" value="Genomic_DNA"/>
</dbReference>
<protein>
    <submittedName>
        <fullName evidence="2">Uncharacterized protein</fullName>
    </submittedName>
</protein>
<dbReference type="Proteomes" id="UP000314294">
    <property type="component" value="Unassembled WGS sequence"/>
</dbReference>
<sequence length="96" mass="9883">MRLDAKKKKRSGEQTDGQSGACELARASKGFTGGGESTRGHIKVSHTPGCTVKEEKGSVASICKRGEKEGSIVSHSASQPYAPKAAPLISQPASSA</sequence>
<evidence type="ECO:0000313" key="2">
    <source>
        <dbReference type="EMBL" id="TNN80384.1"/>
    </source>
</evidence>
<keyword evidence="3" id="KW-1185">Reference proteome</keyword>
<dbReference type="AlphaFoldDB" id="A0A4Z2IS96"/>
<accession>A0A4Z2IS96</accession>